<protein>
    <submittedName>
        <fullName evidence="2">Class I SAM-dependent methyltransferase</fullName>
        <ecNumber evidence="2">2.1.1.-</ecNumber>
    </submittedName>
</protein>
<name>A0A5B9D709_9ARCH</name>
<keyword evidence="2" id="KW-0808">Transferase</keyword>
<dbReference type="RefSeq" id="WP_147661536.1">
    <property type="nucleotide sequence ID" value="NZ_CP042905.2"/>
</dbReference>
<dbReference type="PANTHER" id="PTHR42912:SF93">
    <property type="entry name" value="N6-ADENOSINE-METHYLTRANSFERASE TMT1A"/>
    <property type="match status" value="1"/>
</dbReference>
<dbReference type="KEGG" id="psyt:DSAG12_00400"/>
<gene>
    <name evidence="2" type="ORF">DSAG12_00400</name>
</gene>
<dbReference type="CDD" id="cd02440">
    <property type="entry name" value="AdoMet_MTases"/>
    <property type="match status" value="1"/>
</dbReference>
<reference evidence="2 3" key="1">
    <citation type="journal article" date="2020" name="Nature">
        <title>Isolation of an archaeon at the prokaryote-eukaryote interface.</title>
        <authorList>
            <person name="Imachi H."/>
            <person name="Nobu M.K."/>
            <person name="Nakahara N."/>
            <person name="Morono Y."/>
            <person name="Ogawara M."/>
            <person name="Takaki Y."/>
            <person name="Takano Y."/>
            <person name="Uematsu K."/>
            <person name="Ikuta T."/>
            <person name="Ito M."/>
            <person name="Matsui Y."/>
            <person name="Miyazaki M."/>
            <person name="Murata K."/>
            <person name="Saito Y."/>
            <person name="Sakai S."/>
            <person name="Song C."/>
            <person name="Tasumi E."/>
            <person name="Yamanaka Y."/>
            <person name="Yamaguchi T."/>
            <person name="Kamagata Y."/>
            <person name="Tamaki H."/>
            <person name="Takai K."/>
        </authorList>
    </citation>
    <scope>NUCLEOTIDE SEQUENCE [LARGE SCALE GENOMIC DNA]</scope>
    <source>
        <strain evidence="2 3">MK-D1</strain>
    </source>
</reference>
<dbReference type="GeneID" id="41328403"/>
<dbReference type="EMBL" id="CP042905">
    <property type="protein sequence ID" value="QEE14587.1"/>
    <property type="molecule type" value="Genomic_DNA"/>
</dbReference>
<proteinExistence type="predicted"/>
<dbReference type="InterPro" id="IPR050508">
    <property type="entry name" value="Methyltransf_Superfamily"/>
</dbReference>
<dbReference type="AlphaFoldDB" id="A0A5B9D709"/>
<evidence type="ECO:0000313" key="3">
    <source>
        <dbReference type="Proteomes" id="UP000321408"/>
    </source>
</evidence>
<dbReference type="EC" id="2.1.1.-" evidence="2"/>
<dbReference type="Pfam" id="PF08241">
    <property type="entry name" value="Methyltransf_11"/>
    <property type="match status" value="1"/>
</dbReference>
<feature type="domain" description="Methyltransferase type 11" evidence="1">
    <location>
        <begin position="54"/>
        <end position="151"/>
    </location>
</feature>
<dbReference type="InterPro" id="IPR013216">
    <property type="entry name" value="Methyltransf_11"/>
</dbReference>
<dbReference type="PANTHER" id="PTHR42912">
    <property type="entry name" value="METHYLTRANSFERASE"/>
    <property type="match status" value="1"/>
</dbReference>
<keyword evidence="2" id="KW-0489">Methyltransferase</keyword>
<evidence type="ECO:0000259" key="1">
    <source>
        <dbReference type="Pfam" id="PF08241"/>
    </source>
</evidence>
<dbReference type="GO" id="GO:0008757">
    <property type="term" value="F:S-adenosylmethionine-dependent methyltransferase activity"/>
    <property type="evidence" value="ECO:0007669"/>
    <property type="project" value="InterPro"/>
</dbReference>
<dbReference type="Gene3D" id="3.40.50.150">
    <property type="entry name" value="Vaccinia Virus protein VP39"/>
    <property type="match status" value="1"/>
</dbReference>
<dbReference type="SUPFAM" id="SSF53335">
    <property type="entry name" value="S-adenosyl-L-methionine-dependent methyltransferases"/>
    <property type="match status" value="1"/>
</dbReference>
<accession>A0A5B9D709</accession>
<dbReference type="Proteomes" id="UP000321408">
    <property type="component" value="Chromosome"/>
</dbReference>
<keyword evidence="3" id="KW-1185">Reference proteome</keyword>
<evidence type="ECO:0000313" key="2">
    <source>
        <dbReference type="EMBL" id="QEE14587.1"/>
    </source>
</evidence>
<sequence>MDKNEEISKYAKLQYSSSTNLEKRQNLWTLGDNKVQLGTWIFHHLNLQEGEHVLELGCGKGMMWCENKDFLPNSIALTLTDFSLGMVSETQKNVDKVGISAEIYQMDAQNLVIPDNSMDLVVGCHMLYHVPNIPKSLSEIQRVLKPHGRFISTTTSVSHIQEIRDLLLQFDLDVTLKTKYFSPYHCEDAPGFLTPVFPLVEYFEYNNNIVLKDSVVLLPYIDSMFPLEKYPKYPEIRPQIVSKLAEIFQEQGKFHVTGKIGLFIAFKSDSVICK</sequence>
<dbReference type="OrthoDB" id="1018at2157"/>
<organism evidence="2 3">
    <name type="scientific">Promethearchaeum syntrophicum</name>
    <dbReference type="NCBI Taxonomy" id="2594042"/>
    <lineage>
        <taxon>Archaea</taxon>
        <taxon>Promethearchaeati</taxon>
        <taxon>Promethearchaeota</taxon>
        <taxon>Promethearchaeia</taxon>
        <taxon>Promethearchaeales</taxon>
        <taxon>Promethearchaeaceae</taxon>
        <taxon>Promethearchaeum</taxon>
    </lineage>
</organism>
<dbReference type="InterPro" id="IPR029063">
    <property type="entry name" value="SAM-dependent_MTases_sf"/>
</dbReference>
<reference evidence="2 3" key="2">
    <citation type="journal article" date="2024" name="Int. J. Syst. Evol. Microbiol.">
        <title>Promethearchaeum syntrophicum gen. nov., sp. nov., an anaerobic, obligately syntrophic archaeon, the first isolate of the lineage 'Asgard' archaea, and proposal of the new archaeal phylum Promethearchaeota phyl. nov. and kingdom Promethearchaeati regn. nov.</title>
        <authorList>
            <person name="Imachi H."/>
            <person name="Nobu M.K."/>
            <person name="Kato S."/>
            <person name="Takaki Y."/>
            <person name="Miyazaki M."/>
            <person name="Miyata M."/>
            <person name="Ogawara M."/>
            <person name="Saito Y."/>
            <person name="Sakai S."/>
            <person name="Tahara Y.O."/>
            <person name="Takano Y."/>
            <person name="Tasumi E."/>
            <person name="Uematsu K."/>
            <person name="Yoshimura T."/>
            <person name="Itoh T."/>
            <person name="Ohkuma M."/>
            <person name="Takai K."/>
        </authorList>
    </citation>
    <scope>NUCLEOTIDE SEQUENCE [LARGE SCALE GENOMIC DNA]</scope>
    <source>
        <strain evidence="2 3">MK-D1</strain>
    </source>
</reference>